<feature type="domain" description="Carrier" evidence="8">
    <location>
        <begin position="623"/>
        <end position="697"/>
    </location>
</feature>
<dbReference type="GO" id="GO:0008610">
    <property type="term" value="P:lipid biosynthetic process"/>
    <property type="evidence" value="ECO:0007669"/>
    <property type="project" value="InterPro"/>
</dbReference>
<dbReference type="Gene3D" id="3.30.300.30">
    <property type="match status" value="2"/>
</dbReference>
<reference evidence="9" key="1">
    <citation type="submission" date="2018-12" db="EMBL/GenBank/DDBJ databases">
        <authorList>
            <person name="Will S."/>
            <person name="Neumann-Schaal M."/>
            <person name="Henke P."/>
        </authorList>
    </citation>
    <scope>NUCLEOTIDE SEQUENCE</scope>
    <source>
        <strain evidence="9">PCC 7102</strain>
    </source>
</reference>
<dbReference type="GO" id="GO:0071766">
    <property type="term" value="P:Actinobacterium-type cell wall biogenesis"/>
    <property type="evidence" value="ECO:0007669"/>
    <property type="project" value="UniProtKB-ARBA"/>
</dbReference>
<organism evidence="9 10">
    <name type="scientific">Dulcicalothrix desertica PCC 7102</name>
    <dbReference type="NCBI Taxonomy" id="232991"/>
    <lineage>
        <taxon>Bacteria</taxon>
        <taxon>Bacillati</taxon>
        <taxon>Cyanobacteriota</taxon>
        <taxon>Cyanophyceae</taxon>
        <taxon>Nostocales</taxon>
        <taxon>Calotrichaceae</taxon>
        <taxon>Dulcicalothrix</taxon>
    </lineage>
</organism>
<dbReference type="SUPFAM" id="SSF56801">
    <property type="entry name" value="Acetyl-CoA synthetase-like"/>
    <property type="match status" value="2"/>
</dbReference>
<dbReference type="FunFam" id="3.40.50.980:FF:000002">
    <property type="entry name" value="Enterobactin synthetase component F"/>
    <property type="match status" value="1"/>
</dbReference>
<dbReference type="InterPro" id="IPR023213">
    <property type="entry name" value="CAT-like_dom_sf"/>
</dbReference>
<dbReference type="Gene3D" id="3.30.559.30">
    <property type="entry name" value="Nonribosomal peptide synthetase, condensation domain"/>
    <property type="match status" value="1"/>
</dbReference>
<dbReference type="OrthoDB" id="9803968at2"/>
<evidence type="ECO:0000256" key="4">
    <source>
        <dbReference type="ARBA" id="ARBA00022553"/>
    </source>
</evidence>
<dbReference type="FunFam" id="3.30.300.30:FF:000010">
    <property type="entry name" value="Enterobactin synthetase component F"/>
    <property type="match status" value="1"/>
</dbReference>
<keyword evidence="3" id="KW-0596">Phosphopantetheine</keyword>
<dbReference type="GO" id="GO:0044550">
    <property type="term" value="P:secondary metabolite biosynthetic process"/>
    <property type="evidence" value="ECO:0007669"/>
    <property type="project" value="UniProtKB-ARBA"/>
</dbReference>
<keyword evidence="7" id="KW-1133">Transmembrane helix</keyword>
<proteinExistence type="inferred from homology"/>
<dbReference type="GO" id="GO:0031177">
    <property type="term" value="F:phosphopantetheine binding"/>
    <property type="evidence" value="ECO:0007669"/>
    <property type="project" value="InterPro"/>
</dbReference>
<evidence type="ECO:0000313" key="10">
    <source>
        <dbReference type="Proteomes" id="UP000271624"/>
    </source>
</evidence>
<dbReference type="SUPFAM" id="SSF47336">
    <property type="entry name" value="ACP-like"/>
    <property type="match status" value="2"/>
</dbReference>
<dbReference type="Gene3D" id="3.30.559.10">
    <property type="entry name" value="Chloramphenicol acetyltransferase-like domain"/>
    <property type="match status" value="1"/>
</dbReference>
<dbReference type="Pfam" id="PF00501">
    <property type="entry name" value="AMP-binding"/>
    <property type="match status" value="2"/>
</dbReference>
<dbReference type="GO" id="GO:0043041">
    <property type="term" value="P:amino acid activation for nonribosomal peptide biosynthetic process"/>
    <property type="evidence" value="ECO:0007669"/>
    <property type="project" value="TreeGrafter"/>
</dbReference>
<dbReference type="FunFam" id="1.10.1200.10:FF:000016">
    <property type="entry name" value="Non-ribosomal peptide synthase"/>
    <property type="match status" value="1"/>
</dbReference>
<dbReference type="InterPro" id="IPR036736">
    <property type="entry name" value="ACP-like_sf"/>
</dbReference>
<dbReference type="EMBL" id="RSCL01000011">
    <property type="protein sequence ID" value="RUT04335.1"/>
    <property type="molecule type" value="Genomic_DNA"/>
</dbReference>
<dbReference type="InterPro" id="IPR025110">
    <property type="entry name" value="AMP-bd_C"/>
</dbReference>
<evidence type="ECO:0000256" key="7">
    <source>
        <dbReference type="SAM" id="Phobius"/>
    </source>
</evidence>
<dbReference type="InterPro" id="IPR045851">
    <property type="entry name" value="AMP-bd_C_sf"/>
</dbReference>
<dbReference type="CDD" id="cd19531">
    <property type="entry name" value="LCL_NRPS-like"/>
    <property type="match status" value="1"/>
</dbReference>
<keyword evidence="10" id="KW-1185">Reference proteome</keyword>
<accession>A0A3S1D6D7</accession>
<evidence type="ECO:0000256" key="3">
    <source>
        <dbReference type="ARBA" id="ARBA00022450"/>
    </source>
</evidence>
<dbReference type="InterPro" id="IPR040097">
    <property type="entry name" value="FAAL/FAAC"/>
</dbReference>
<dbReference type="Pfam" id="PF13193">
    <property type="entry name" value="AMP-binding_C"/>
    <property type="match status" value="1"/>
</dbReference>
<dbReference type="InterPro" id="IPR020845">
    <property type="entry name" value="AMP-binding_CS"/>
</dbReference>
<dbReference type="RefSeq" id="WP_127082945.1">
    <property type="nucleotide sequence ID" value="NZ_RSCL01000011.1"/>
</dbReference>
<dbReference type="GO" id="GO:0003824">
    <property type="term" value="F:catalytic activity"/>
    <property type="evidence" value="ECO:0007669"/>
    <property type="project" value="InterPro"/>
</dbReference>
<name>A0A3S1D6D7_9CYAN</name>
<dbReference type="FunFam" id="3.40.50.12780:FF:000013">
    <property type="entry name" value="Long-chain-fatty-acid--AMP ligase FadD32"/>
    <property type="match status" value="1"/>
</dbReference>
<dbReference type="GO" id="GO:0005829">
    <property type="term" value="C:cytosol"/>
    <property type="evidence" value="ECO:0007669"/>
    <property type="project" value="TreeGrafter"/>
</dbReference>
<dbReference type="NCBIfam" id="TIGR01733">
    <property type="entry name" value="AA-adenyl-dom"/>
    <property type="match status" value="1"/>
</dbReference>
<dbReference type="InterPro" id="IPR010071">
    <property type="entry name" value="AA_adenyl_dom"/>
</dbReference>
<sequence>MREIKITQSTSALQGIHDFSTVIELLRYRGSTQAQEVAYTFLADGETEAECLTYKEMDRRCRALAAKLQAMGMAGERALLLYPPGLDYLTAFFGCLYAGVVAVPAYPPRNQRNTKRILSVLKDAQAAIVLTTTKVFSQIQSLLAENIDINKNIDINIGHWLTTDNLAPGLESSWQAPLIHQDTLAFLQYTSGSTGTPKGVMLSHGNLLHNAAATYLCMEHCKSSKFVTWLPIYHDMGLIGGVLQPLYGGFPCIMMPPTAFLQRPYRWLQAISHYRGTTSGAPNFAYQLCIDKITHEQRSTLDLSSWSVAFNGAEPIRAQTLEHFAATFAECGFRPEAFYPCYGMAEATLMVSGSVKAALPTAKTLDKAALEAHQVVEMPVNENDSQNSLSRLLSCGRTLSQQHIVIVNPESLTHCSPDEVGEVWVSGASIGRGYWNRLEETEQTFHAYLKDTGEGPFLRTGDLGFLHNGELFITGRAKDLIIIRGRNLYPQDIELTAERSHPILRQGSGAAFAIEEGGEERLVVIQEVEFRAKPNVEEVTAAIRQAVAEEHEVQAYAVVLIKAGAIPKTSSGKIQRRATKAQFLAGTLEVIGSSVLDNTDMVGEEQQLTREEILAVEPEQRQQRIESYLEFLVVRVLQVTHLRINREQSLSSFGIDSLKVFELKNRVEEDLRVNVSVADLFDGVTITQLARQILDQVINTLPSTSITISRVERNTGQYSLSFAQQRLWFINQLQPETGAYNIPVAVKMKGYLDTSLLVRSINEVIRRHEILRTSFVVEEGNPVQKITPFVSITLPEIDLHHIPDAQRQAEVEKLSLQEAQLAFDLGQVPLLRAKILRLSLQESILLLTLHHIIADGWSIKVLIQELSVLYQALESGKSPQLAELPIQYLDFAYWQRNWLQGEVLESLQAYWRQQLGGELPVLKLPTDRARPRVQSYRGAQHQFILPKALTDALKQLSQQEGATLFMTLLAAFNTLLYRYTGQEDILVGSPIANRNRTEFEGLIGCFINTLVLRTHLNGNPSFKELLSRVRLCAINAYVHQDLPFEKLVELQPNRDLSYHSLFQVMFVLQNSAFSNVTLRTLTWETREFNSETAKFDILLSMIDSEVGLMGTLEYNSDLFNPNTIMQMVEHFQTLLQGIVVNSDEHISHLPLLSDVERQKLLVEWNNTQVDYPRNLCLHELFEKQVERTPLASALYFENQQFTYQELNQRANQIAHHLQQLGVIPDTLVGIYMERSIEMVVGILAVMKAGGAYVPIDPTYPQERLDFMLADSQVSVLLVKNSQDNSCGVDIKVSIDTESLAFTDYSLDNPVSDVKPENLAYVIYTSGSTGTPKGVMNTHQGICNRLLWMHDTYQLTASDRVLQKTPFSFDVSVWEFFLPLLIGASLVVAKPGGHQDASYLVEVITKQQITTLHFVPSMLQVFLEEPRLDKCKSLKRVICSGEALPFDLQERFFERLDAELHNLYGPTEAAIDVTAWHCQPGSSDKIVPIGRPIANIQLYILDKYLQPVPTGVAGELYIGGVGLARGYWNRLELTFEKFIPNPFGTERLYKTGDLARYRSNSSIEFLGRIDDQVKIRGFRIELGEIEAVLGQHPQVREAVVVAKKNIINELCLVAYLVPHPETEIFIDELRQFLSKKLPEYMLPLIFVVLKALPLTPNGKVDRGALPTPEKERPDLTAAYQAPESEIEKTIAQVWQEVLHLDKVGIDDNFFDLGGHSLLIVQVNHKLREILNRELSVIEMFQNPTIKSLTQHLNDKSGEQLDFEPTRARIQKQLEARNRQKINREGAKSANK</sequence>
<protein>
    <recommendedName>
        <fullName evidence="8">Carrier domain-containing protein</fullName>
    </recommendedName>
</protein>
<dbReference type="FunFam" id="3.30.559.10:FF:000012">
    <property type="entry name" value="Non-ribosomal peptide synthetase"/>
    <property type="match status" value="1"/>
</dbReference>
<dbReference type="GO" id="GO:0006631">
    <property type="term" value="P:fatty acid metabolic process"/>
    <property type="evidence" value="ECO:0007669"/>
    <property type="project" value="UniProtKB-KW"/>
</dbReference>
<keyword evidence="7" id="KW-0812">Transmembrane</keyword>
<dbReference type="InterPro" id="IPR042099">
    <property type="entry name" value="ANL_N_sf"/>
</dbReference>
<dbReference type="FunFam" id="3.40.50.980:FF:000001">
    <property type="entry name" value="Non-ribosomal peptide synthetase"/>
    <property type="match status" value="1"/>
</dbReference>
<comment type="cofactor">
    <cofactor evidence="1">
        <name>pantetheine 4'-phosphate</name>
        <dbReference type="ChEBI" id="CHEBI:47942"/>
    </cofactor>
</comment>
<dbReference type="PROSITE" id="PS00455">
    <property type="entry name" value="AMP_BINDING"/>
    <property type="match status" value="2"/>
</dbReference>
<dbReference type="Gene3D" id="3.40.50.12780">
    <property type="entry name" value="N-terminal domain of ligase-like"/>
    <property type="match status" value="1"/>
</dbReference>
<keyword evidence="6" id="KW-0443">Lipid metabolism</keyword>
<dbReference type="Gene3D" id="2.30.38.10">
    <property type="entry name" value="Luciferase, Domain 3"/>
    <property type="match status" value="1"/>
</dbReference>
<gene>
    <name evidence="9" type="ORF">DSM106972_045630</name>
</gene>
<dbReference type="PROSITE" id="PS50075">
    <property type="entry name" value="CARRIER"/>
    <property type="match status" value="2"/>
</dbReference>
<evidence type="ECO:0000313" key="9">
    <source>
        <dbReference type="EMBL" id="RUT04335.1"/>
    </source>
</evidence>
<dbReference type="SUPFAM" id="SSF52777">
    <property type="entry name" value="CoA-dependent acyltransferases"/>
    <property type="match status" value="2"/>
</dbReference>
<dbReference type="PANTHER" id="PTHR45527:SF1">
    <property type="entry name" value="FATTY ACID SYNTHASE"/>
    <property type="match status" value="1"/>
</dbReference>
<dbReference type="CDD" id="cd17646">
    <property type="entry name" value="A_NRPS_AB3403-like"/>
    <property type="match status" value="1"/>
</dbReference>
<dbReference type="InterPro" id="IPR020806">
    <property type="entry name" value="PKS_PP-bd"/>
</dbReference>
<dbReference type="InterPro" id="IPR000873">
    <property type="entry name" value="AMP-dep_synth/lig_dom"/>
</dbReference>
<dbReference type="Pfam" id="PF00550">
    <property type="entry name" value="PP-binding"/>
    <property type="match status" value="2"/>
</dbReference>
<comment type="caution">
    <text evidence="9">The sequence shown here is derived from an EMBL/GenBank/DDBJ whole genome shotgun (WGS) entry which is preliminary data.</text>
</comment>
<dbReference type="GO" id="GO:0072330">
    <property type="term" value="P:monocarboxylic acid biosynthetic process"/>
    <property type="evidence" value="ECO:0007669"/>
    <property type="project" value="UniProtKB-ARBA"/>
</dbReference>
<dbReference type="Proteomes" id="UP000271624">
    <property type="component" value="Unassembled WGS sequence"/>
</dbReference>
<dbReference type="SMART" id="SM00823">
    <property type="entry name" value="PKS_PP"/>
    <property type="match status" value="2"/>
</dbReference>
<comment type="similarity">
    <text evidence="2">Belongs to the ATP-dependent AMP-binding enzyme family.</text>
</comment>
<feature type="transmembrane region" description="Helical" evidence="7">
    <location>
        <begin position="86"/>
        <end position="106"/>
    </location>
</feature>
<dbReference type="Gene3D" id="3.40.50.980">
    <property type="match status" value="2"/>
</dbReference>
<dbReference type="PANTHER" id="PTHR45527">
    <property type="entry name" value="NONRIBOSOMAL PEPTIDE SYNTHETASE"/>
    <property type="match status" value="1"/>
</dbReference>
<dbReference type="InterPro" id="IPR001242">
    <property type="entry name" value="Condensation_dom"/>
</dbReference>
<keyword evidence="4" id="KW-0597">Phosphoprotein</keyword>
<evidence type="ECO:0000256" key="2">
    <source>
        <dbReference type="ARBA" id="ARBA00006432"/>
    </source>
</evidence>
<dbReference type="FunFam" id="2.30.38.10:FF:000001">
    <property type="entry name" value="Non-ribosomal peptide synthetase PvdI"/>
    <property type="match status" value="1"/>
</dbReference>
<evidence type="ECO:0000256" key="5">
    <source>
        <dbReference type="ARBA" id="ARBA00022832"/>
    </source>
</evidence>
<reference evidence="9" key="2">
    <citation type="journal article" date="2019" name="Genome Biol. Evol.">
        <title>Day and night: Metabolic profiles and evolutionary relationships of six axenic non-marine cyanobacteria.</title>
        <authorList>
            <person name="Will S.E."/>
            <person name="Henke P."/>
            <person name="Boedeker C."/>
            <person name="Huang S."/>
            <person name="Brinkmann H."/>
            <person name="Rohde M."/>
            <person name="Jarek M."/>
            <person name="Friedl T."/>
            <person name="Seufert S."/>
            <person name="Schumacher M."/>
            <person name="Overmann J."/>
            <person name="Neumann-Schaal M."/>
            <person name="Petersen J."/>
        </authorList>
    </citation>
    <scope>NUCLEOTIDE SEQUENCE [LARGE SCALE GENOMIC DNA]</scope>
    <source>
        <strain evidence="9">PCC 7102</strain>
    </source>
</reference>
<keyword evidence="7" id="KW-0472">Membrane</keyword>
<keyword evidence="5" id="KW-0276">Fatty acid metabolism</keyword>
<feature type="domain" description="Carrier" evidence="8">
    <location>
        <begin position="1680"/>
        <end position="1755"/>
    </location>
</feature>
<dbReference type="Pfam" id="PF00668">
    <property type="entry name" value="Condensation"/>
    <property type="match status" value="1"/>
</dbReference>
<evidence type="ECO:0000256" key="1">
    <source>
        <dbReference type="ARBA" id="ARBA00001957"/>
    </source>
</evidence>
<dbReference type="Gene3D" id="1.10.1200.10">
    <property type="entry name" value="ACP-like"/>
    <property type="match status" value="2"/>
</dbReference>
<evidence type="ECO:0000256" key="6">
    <source>
        <dbReference type="ARBA" id="ARBA00023098"/>
    </source>
</evidence>
<dbReference type="InterPro" id="IPR009081">
    <property type="entry name" value="PP-bd_ACP"/>
</dbReference>
<dbReference type="CDD" id="cd05931">
    <property type="entry name" value="FAAL"/>
    <property type="match status" value="1"/>
</dbReference>
<dbReference type="FunFam" id="3.40.50.12780:FF:000012">
    <property type="entry name" value="Non-ribosomal peptide synthetase"/>
    <property type="match status" value="1"/>
</dbReference>
<dbReference type="Pfam" id="PF23024">
    <property type="entry name" value="AMP-dom_DIP2-like"/>
    <property type="match status" value="1"/>
</dbReference>
<evidence type="ECO:0000259" key="8">
    <source>
        <dbReference type="PROSITE" id="PS50075"/>
    </source>
</evidence>